<evidence type="ECO:0000313" key="8">
    <source>
        <dbReference type="EMBL" id="MBB4858667.1"/>
    </source>
</evidence>
<gene>
    <name evidence="8" type="ORF">HNO88_001993</name>
</gene>
<dbReference type="InterPro" id="IPR050189">
    <property type="entry name" value="MFS_Efflux_Transporters"/>
</dbReference>
<dbReference type="PANTHER" id="PTHR43124">
    <property type="entry name" value="PURINE EFFLUX PUMP PBUE"/>
    <property type="match status" value="1"/>
</dbReference>
<dbReference type="Proteomes" id="UP000555448">
    <property type="component" value="Unassembled WGS sequence"/>
</dbReference>
<evidence type="ECO:0000313" key="9">
    <source>
        <dbReference type="Proteomes" id="UP000555448"/>
    </source>
</evidence>
<feature type="domain" description="Major facilitator superfamily (MFS) profile" evidence="7">
    <location>
        <begin position="1"/>
        <end position="359"/>
    </location>
</feature>
<dbReference type="EMBL" id="JACHLR010000007">
    <property type="protein sequence ID" value="MBB4858667.1"/>
    <property type="molecule type" value="Genomic_DNA"/>
</dbReference>
<feature type="transmembrane region" description="Helical" evidence="6">
    <location>
        <begin position="219"/>
        <end position="237"/>
    </location>
</feature>
<keyword evidence="2" id="KW-1003">Cell membrane</keyword>
<keyword evidence="3 6" id="KW-0812">Transmembrane</keyword>
<evidence type="ECO:0000256" key="6">
    <source>
        <dbReference type="SAM" id="Phobius"/>
    </source>
</evidence>
<reference evidence="8 9" key="1">
    <citation type="submission" date="2020-08" db="EMBL/GenBank/DDBJ databases">
        <title>Functional genomics of gut bacteria from endangered species of beetles.</title>
        <authorList>
            <person name="Carlos-Shanley C."/>
        </authorList>
    </citation>
    <scope>NUCLEOTIDE SEQUENCE [LARGE SCALE GENOMIC DNA]</scope>
    <source>
        <strain evidence="8 9">S00245</strain>
    </source>
</reference>
<dbReference type="AlphaFoldDB" id="A0A7W7NX17"/>
<feature type="transmembrane region" description="Helical" evidence="6">
    <location>
        <begin position="249"/>
        <end position="269"/>
    </location>
</feature>
<feature type="transmembrane region" description="Helical" evidence="6">
    <location>
        <begin position="116"/>
        <end position="136"/>
    </location>
</feature>
<keyword evidence="9" id="KW-1185">Reference proteome</keyword>
<protein>
    <submittedName>
        <fullName evidence="8">Putative MFS family arabinose efflux permease</fullName>
    </submittedName>
</protein>
<feature type="transmembrane region" description="Helical" evidence="6">
    <location>
        <begin position="336"/>
        <end position="355"/>
    </location>
</feature>
<accession>A0A7W7NX17</accession>
<evidence type="ECO:0000256" key="2">
    <source>
        <dbReference type="ARBA" id="ARBA00022475"/>
    </source>
</evidence>
<dbReference type="InterPro" id="IPR036259">
    <property type="entry name" value="MFS_trans_sf"/>
</dbReference>
<evidence type="ECO:0000256" key="1">
    <source>
        <dbReference type="ARBA" id="ARBA00004651"/>
    </source>
</evidence>
<dbReference type="Gene3D" id="1.20.1250.20">
    <property type="entry name" value="MFS general substrate transporter like domains"/>
    <property type="match status" value="2"/>
</dbReference>
<feature type="transmembrane region" description="Helical" evidence="6">
    <location>
        <begin position="25"/>
        <end position="44"/>
    </location>
</feature>
<feature type="transmembrane region" description="Helical" evidence="6">
    <location>
        <begin position="142"/>
        <end position="162"/>
    </location>
</feature>
<comment type="subcellular location">
    <subcellularLocation>
        <location evidence="1">Cell membrane</location>
        <topology evidence="1">Multi-pass membrane protein</topology>
    </subcellularLocation>
</comment>
<evidence type="ECO:0000259" key="7">
    <source>
        <dbReference type="PROSITE" id="PS50850"/>
    </source>
</evidence>
<dbReference type="SUPFAM" id="SSF103473">
    <property type="entry name" value="MFS general substrate transporter"/>
    <property type="match status" value="1"/>
</dbReference>
<feature type="transmembrane region" description="Helical" evidence="6">
    <location>
        <begin position="76"/>
        <end position="95"/>
    </location>
</feature>
<sequence length="367" mass="37401">MSNAPLLPIWLPGAAQRFGLGPAQPGLIASLEIACVAASSILWASRRHVAGRAAWLTAAILVSIAANLLSLAAQQIVVLVVARAAAGLALGLILAEITRRAATMPDPQRVFARQQLGLILFVATFFATVPMAVAAYGAFVPFAYGAVLGLVALISLIWLPAADAKQDTPMNRAADAAAVRNGGAAAMALTAIALTYLTQNGVWAYIAEAAKGSGTDLPLMGRVLAIGAFVNLLAPIIAERFGNGRDRRVPLAVGYIGLAVSVLLITLGLGQAEFIVGAIGLNLCLMFVTPFLLGILAELDSSGRTAAAGPAFFTIGAAIGPALGGVLIAAGGIPSLGVVLAAFAAAALLLCYVATARLRRPLTRLEA</sequence>
<dbReference type="GO" id="GO:0005886">
    <property type="term" value="C:plasma membrane"/>
    <property type="evidence" value="ECO:0007669"/>
    <property type="project" value="UniProtKB-SubCell"/>
</dbReference>
<dbReference type="InterPro" id="IPR020846">
    <property type="entry name" value="MFS_dom"/>
</dbReference>
<proteinExistence type="predicted"/>
<evidence type="ECO:0000256" key="4">
    <source>
        <dbReference type="ARBA" id="ARBA00022989"/>
    </source>
</evidence>
<dbReference type="PROSITE" id="PS50850">
    <property type="entry name" value="MFS"/>
    <property type="match status" value="1"/>
</dbReference>
<dbReference type="GO" id="GO:0022857">
    <property type="term" value="F:transmembrane transporter activity"/>
    <property type="evidence" value="ECO:0007669"/>
    <property type="project" value="InterPro"/>
</dbReference>
<keyword evidence="5 6" id="KW-0472">Membrane</keyword>
<name>A0A7W7NX17_9SPHN</name>
<comment type="caution">
    <text evidence="8">The sequence shown here is derived from an EMBL/GenBank/DDBJ whole genome shotgun (WGS) entry which is preliminary data.</text>
</comment>
<feature type="transmembrane region" description="Helical" evidence="6">
    <location>
        <begin position="53"/>
        <end position="70"/>
    </location>
</feature>
<feature type="transmembrane region" description="Helical" evidence="6">
    <location>
        <begin position="183"/>
        <end position="207"/>
    </location>
</feature>
<keyword evidence="4 6" id="KW-1133">Transmembrane helix</keyword>
<evidence type="ECO:0000256" key="5">
    <source>
        <dbReference type="ARBA" id="ARBA00023136"/>
    </source>
</evidence>
<feature type="transmembrane region" description="Helical" evidence="6">
    <location>
        <begin position="275"/>
        <end position="299"/>
    </location>
</feature>
<evidence type="ECO:0000256" key="3">
    <source>
        <dbReference type="ARBA" id="ARBA00022692"/>
    </source>
</evidence>
<organism evidence="8 9">
    <name type="scientific">Novosphingobium chloroacetimidivorans</name>
    <dbReference type="NCBI Taxonomy" id="1428314"/>
    <lineage>
        <taxon>Bacteria</taxon>
        <taxon>Pseudomonadati</taxon>
        <taxon>Pseudomonadota</taxon>
        <taxon>Alphaproteobacteria</taxon>
        <taxon>Sphingomonadales</taxon>
        <taxon>Sphingomonadaceae</taxon>
        <taxon>Novosphingobium</taxon>
    </lineage>
</organism>
<feature type="transmembrane region" description="Helical" evidence="6">
    <location>
        <begin position="311"/>
        <end position="330"/>
    </location>
</feature>
<dbReference type="PANTHER" id="PTHR43124:SF10">
    <property type="entry name" value="PURINE EFFLUX PUMP PBUE"/>
    <property type="match status" value="1"/>
</dbReference>